<name>A0A848KTC7_9ACTN</name>
<dbReference type="PANTHER" id="PTHR34070:SF1">
    <property type="entry name" value="DNA ALKYLATION REPAIR PROTEIN"/>
    <property type="match status" value="1"/>
</dbReference>
<dbReference type="InterPro" id="IPR014825">
    <property type="entry name" value="DNA_alkylation"/>
</dbReference>
<dbReference type="SUPFAM" id="SSF48371">
    <property type="entry name" value="ARM repeat"/>
    <property type="match status" value="1"/>
</dbReference>
<evidence type="ECO:0000313" key="2">
    <source>
        <dbReference type="Proteomes" id="UP000550729"/>
    </source>
</evidence>
<evidence type="ECO:0000313" key="1">
    <source>
        <dbReference type="EMBL" id="NMO02194.1"/>
    </source>
</evidence>
<dbReference type="RefSeq" id="WP_170194700.1">
    <property type="nucleotide sequence ID" value="NZ_JABBNB010000012.1"/>
</dbReference>
<accession>A0A848KTC7</accession>
<dbReference type="InterPro" id="IPR016024">
    <property type="entry name" value="ARM-type_fold"/>
</dbReference>
<organism evidence="1 2">
    <name type="scientific">Gordonia asplenii</name>
    <dbReference type="NCBI Taxonomy" id="2725283"/>
    <lineage>
        <taxon>Bacteria</taxon>
        <taxon>Bacillati</taxon>
        <taxon>Actinomycetota</taxon>
        <taxon>Actinomycetes</taxon>
        <taxon>Mycobacteriales</taxon>
        <taxon>Gordoniaceae</taxon>
        <taxon>Gordonia</taxon>
    </lineage>
</organism>
<keyword evidence="2" id="KW-1185">Reference proteome</keyword>
<dbReference type="EMBL" id="JABBNB010000012">
    <property type="protein sequence ID" value="NMO02194.1"/>
    <property type="molecule type" value="Genomic_DNA"/>
</dbReference>
<comment type="caution">
    <text evidence="1">The sequence shown here is derived from an EMBL/GenBank/DDBJ whole genome shotgun (WGS) entry which is preliminary data.</text>
</comment>
<gene>
    <name evidence="1" type="ORF">HH308_13330</name>
</gene>
<dbReference type="Pfam" id="PF08713">
    <property type="entry name" value="DNA_alkylation"/>
    <property type="match status" value="1"/>
</dbReference>
<protein>
    <submittedName>
        <fullName evidence="1">DNA alkylation repair protein</fullName>
    </submittedName>
</protein>
<dbReference type="AlphaFoldDB" id="A0A848KTC7"/>
<sequence length="240" mass="26661">MTQALTAAAVREALAELADPKRAVSSAGFFKTGPGEYGEGDEFIGISVPAQRKAAKRFRGIDADEIDVLLDSPVHEHRLTALIIMRTEFEKAATSDREFWVRRYCAAVDRGRVNNWDLVDSSAGIVGDWAVAQENSKLLLDYAEQEDLWRRRVGVVGTYSYLTAGDGSATLAVAPLVVDDRRDLIQKALGWMLREMGKRVDRELLTGYLDVHAAQLGRTALSYATEHLSVEERKAYRAMK</sequence>
<dbReference type="Proteomes" id="UP000550729">
    <property type="component" value="Unassembled WGS sequence"/>
</dbReference>
<reference evidence="1 2" key="1">
    <citation type="submission" date="2020-04" db="EMBL/GenBank/DDBJ databases">
        <title>Gordonia sp. nov. TBRC 11910.</title>
        <authorList>
            <person name="Suriyachadkun C."/>
        </authorList>
    </citation>
    <scope>NUCLEOTIDE SEQUENCE [LARGE SCALE GENOMIC DNA]</scope>
    <source>
        <strain evidence="1 2">TBRC 11910</strain>
    </source>
</reference>
<proteinExistence type="predicted"/>
<dbReference type="CDD" id="cd06561">
    <property type="entry name" value="AlkD_like"/>
    <property type="match status" value="1"/>
</dbReference>
<dbReference type="PANTHER" id="PTHR34070">
    <property type="entry name" value="ARMADILLO-TYPE FOLD"/>
    <property type="match status" value="1"/>
</dbReference>
<dbReference type="Gene3D" id="1.25.10.90">
    <property type="match status" value="1"/>
</dbReference>